<name>A0AAN9LA93_CANGL</name>
<evidence type="ECO:0000313" key="1">
    <source>
        <dbReference type="EMBL" id="KAK7331027.1"/>
    </source>
</evidence>
<keyword evidence="2" id="KW-1185">Reference proteome</keyword>
<dbReference type="AlphaFoldDB" id="A0AAN9LA93"/>
<dbReference type="PANTHER" id="PTHR47847">
    <property type="entry name" value="FCS-LIKE ZINC FINGER 17"/>
    <property type="match status" value="1"/>
</dbReference>
<sequence length="99" mass="11188">MRLKLTACIHDLKLDLPVMLYIPMGCLSISSLLVAHSSLSMTVGGSSFFALQVVLDEMEELESSTKQIVASYRQCSNEAHRETRLVLEDLRMQRLKFNV</sequence>
<accession>A0AAN9LA93</accession>
<dbReference type="PANTHER" id="PTHR47847:SF2">
    <property type="entry name" value="FCS-LIKE ZINC FINGER 17-RELATED"/>
    <property type="match status" value="1"/>
</dbReference>
<reference evidence="1 2" key="1">
    <citation type="submission" date="2024-01" db="EMBL/GenBank/DDBJ databases">
        <title>The genomes of 5 underutilized Papilionoideae crops provide insights into root nodulation and disease resistanc.</title>
        <authorList>
            <person name="Jiang F."/>
        </authorList>
    </citation>
    <scope>NUCLEOTIDE SEQUENCE [LARGE SCALE GENOMIC DNA]</scope>
    <source>
        <strain evidence="1">LVBAO_FW01</strain>
        <tissue evidence="1">Leaves</tissue>
    </source>
</reference>
<comment type="caution">
    <text evidence="1">The sequence shown here is derived from an EMBL/GenBank/DDBJ whole genome shotgun (WGS) entry which is preliminary data.</text>
</comment>
<protein>
    <submittedName>
        <fullName evidence="1">Uncharacterized protein</fullName>
    </submittedName>
</protein>
<dbReference type="EMBL" id="JAYMYQ010000005">
    <property type="protein sequence ID" value="KAK7331027.1"/>
    <property type="molecule type" value="Genomic_DNA"/>
</dbReference>
<proteinExistence type="predicted"/>
<organism evidence="1 2">
    <name type="scientific">Canavalia gladiata</name>
    <name type="common">Sword bean</name>
    <name type="synonym">Dolichos gladiatus</name>
    <dbReference type="NCBI Taxonomy" id="3824"/>
    <lineage>
        <taxon>Eukaryota</taxon>
        <taxon>Viridiplantae</taxon>
        <taxon>Streptophyta</taxon>
        <taxon>Embryophyta</taxon>
        <taxon>Tracheophyta</taxon>
        <taxon>Spermatophyta</taxon>
        <taxon>Magnoliopsida</taxon>
        <taxon>eudicotyledons</taxon>
        <taxon>Gunneridae</taxon>
        <taxon>Pentapetalae</taxon>
        <taxon>rosids</taxon>
        <taxon>fabids</taxon>
        <taxon>Fabales</taxon>
        <taxon>Fabaceae</taxon>
        <taxon>Papilionoideae</taxon>
        <taxon>50 kb inversion clade</taxon>
        <taxon>NPAAA clade</taxon>
        <taxon>indigoferoid/millettioid clade</taxon>
        <taxon>Phaseoleae</taxon>
        <taxon>Canavalia</taxon>
    </lineage>
</organism>
<gene>
    <name evidence="1" type="ORF">VNO77_25236</name>
</gene>
<evidence type="ECO:0000313" key="2">
    <source>
        <dbReference type="Proteomes" id="UP001367508"/>
    </source>
</evidence>
<dbReference type="InterPro" id="IPR044181">
    <property type="entry name" value="FLZ17/18"/>
</dbReference>
<dbReference type="Proteomes" id="UP001367508">
    <property type="component" value="Unassembled WGS sequence"/>
</dbReference>